<dbReference type="SUPFAM" id="SSF52374">
    <property type="entry name" value="Nucleotidylyl transferase"/>
    <property type="match status" value="1"/>
</dbReference>
<gene>
    <name evidence="12" type="ORF">TrLO_g5272</name>
</gene>
<dbReference type="HAMAP" id="MF_00158">
    <property type="entry name" value="PanC"/>
    <property type="match status" value="1"/>
</dbReference>
<dbReference type="Proteomes" id="UP001165122">
    <property type="component" value="Unassembled WGS sequence"/>
</dbReference>
<evidence type="ECO:0000256" key="1">
    <source>
        <dbReference type="ARBA" id="ARBA00004990"/>
    </source>
</evidence>
<comment type="caution">
    <text evidence="12">The sequence shown here is derived from an EMBL/GenBank/DDBJ whole genome shotgun (WGS) entry which is preliminary data.</text>
</comment>
<evidence type="ECO:0000256" key="11">
    <source>
        <dbReference type="ARBA" id="ARBA00048258"/>
    </source>
</evidence>
<dbReference type="CDD" id="cd00560">
    <property type="entry name" value="PanC"/>
    <property type="match status" value="1"/>
</dbReference>
<keyword evidence="13" id="KW-1185">Reference proteome</keyword>
<evidence type="ECO:0000256" key="8">
    <source>
        <dbReference type="ARBA" id="ARBA00022840"/>
    </source>
</evidence>
<evidence type="ECO:0000256" key="4">
    <source>
        <dbReference type="ARBA" id="ARBA00015647"/>
    </source>
</evidence>
<dbReference type="FunFam" id="3.40.50.620:FF:000013">
    <property type="entry name" value="Pantothenate synthetase"/>
    <property type="match status" value="1"/>
</dbReference>
<evidence type="ECO:0000256" key="10">
    <source>
        <dbReference type="ARBA" id="ARBA00032806"/>
    </source>
</evidence>
<evidence type="ECO:0000256" key="2">
    <source>
        <dbReference type="ARBA" id="ARBA00009256"/>
    </source>
</evidence>
<dbReference type="EMBL" id="BRXW01000333">
    <property type="protein sequence ID" value="GMI18430.1"/>
    <property type="molecule type" value="Genomic_DNA"/>
</dbReference>
<accession>A0A9W7FUW4</accession>
<dbReference type="InterPro" id="IPR003721">
    <property type="entry name" value="Pantoate_ligase"/>
</dbReference>
<comment type="catalytic activity">
    <reaction evidence="11">
        <text>(R)-pantoate + beta-alanine + ATP = (R)-pantothenate + AMP + diphosphate + H(+)</text>
        <dbReference type="Rhea" id="RHEA:10912"/>
        <dbReference type="ChEBI" id="CHEBI:15378"/>
        <dbReference type="ChEBI" id="CHEBI:15980"/>
        <dbReference type="ChEBI" id="CHEBI:29032"/>
        <dbReference type="ChEBI" id="CHEBI:30616"/>
        <dbReference type="ChEBI" id="CHEBI:33019"/>
        <dbReference type="ChEBI" id="CHEBI:57966"/>
        <dbReference type="ChEBI" id="CHEBI:456215"/>
        <dbReference type="EC" id="6.3.2.1"/>
    </reaction>
</comment>
<dbReference type="InterPro" id="IPR014729">
    <property type="entry name" value="Rossmann-like_a/b/a_fold"/>
</dbReference>
<dbReference type="NCBIfam" id="TIGR00125">
    <property type="entry name" value="cyt_tran_rel"/>
    <property type="match status" value="1"/>
</dbReference>
<keyword evidence="7" id="KW-0547">Nucleotide-binding</keyword>
<dbReference type="InterPro" id="IPR004821">
    <property type="entry name" value="Cyt_trans-like"/>
</dbReference>
<dbReference type="Gene3D" id="3.40.50.620">
    <property type="entry name" value="HUPs"/>
    <property type="match status" value="1"/>
</dbReference>
<proteinExistence type="inferred from homology"/>
<dbReference type="InterPro" id="IPR042176">
    <property type="entry name" value="Pantoate_ligase_C"/>
</dbReference>
<organism evidence="12 13">
    <name type="scientific">Triparma laevis f. longispina</name>
    <dbReference type="NCBI Taxonomy" id="1714387"/>
    <lineage>
        <taxon>Eukaryota</taxon>
        <taxon>Sar</taxon>
        <taxon>Stramenopiles</taxon>
        <taxon>Ochrophyta</taxon>
        <taxon>Bolidophyceae</taxon>
        <taxon>Parmales</taxon>
        <taxon>Triparmaceae</taxon>
        <taxon>Triparma</taxon>
    </lineage>
</organism>
<evidence type="ECO:0000256" key="5">
    <source>
        <dbReference type="ARBA" id="ARBA00022598"/>
    </source>
</evidence>
<evidence type="ECO:0000256" key="7">
    <source>
        <dbReference type="ARBA" id="ARBA00022741"/>
    </source>
</evidence>
<keyword evidence="8" id="KW-0067">ATP-binding</keyword>
<dbReference type="GO" id="GO:0015940">
    <property type="term" value="P:pantothenate biosynthetic process"/>
    <property type="evidence" value="ECO:0007669"/>
    <property type="project" value="UniProtKB-KW"/>
</dbReference>
<evidence type="ECO:0000313" key="12">
    <source>
        <dbReference type="EMBL" id="GMI18430.1"/>
    </source>
</evidence>
<evidence type="ECO:0000256" key="3">
    <source>
        <dbReference type="ARBA" id="ARBA00012219"/>
    </source>
</evidence>
<dbReference type="EC" id="6.3.2.1" evidence="3"/>
<comment type="similarity">
    <text evidence="2">Belongs to the pantothenate synthetase family.</text>
</comment>
<evidence type="ECO:0000313" key="13">
    <source>
        <dbReference type="Proteomes" id="UP001165122"/>
    </source>
</evidence>
<dbReference type="PANTHER" id="PTHR21299">
    <property type="entry name" value="CYTIDYLATE KINASE/PANTOATE-BETA-ALANINE LIGASE"/>
    <property type="match status" value="1"/>
</dbReference>
<dbReference type="GO" id="GO:0004592">
    <property type="term" value="F:pantoate-beta-alanine ligase activity"/>
    <property type="evidence" value="ECO:0007669"/>
    <property type="project" value="UniProtKB-EC"/>
</dbReference>
<name>A0A9W7FUW4_9STRA</name>
<keyword evidence="5" id="KW-0436">Ligase</keyword>
<dbReference type="OrthoDB" id="2020436at2759"/>
<dbReference type="GO" id="GO:0005524">
    <property type="term" value="F:ATP binding"/>
    <property type="evidence" value="ECO:0007669"/>
    <property type="project" value="UniProtKB-KW"/>
</dbReference>
<evidence type="ECO:0000256" key="9">
    <source>
        <dbReference type="ARBA" id="ARBA00029902"/>
    </source>
</evidence>
<dbReference type="PANTHER" id="PTHR21299:SF1">
    <property type="entry name" value="PANTOATE--BETA-ALANINE LIGASE"/>
    <property type="match status" value="1"/>
</dbReference>
<protein>
    <recommendedName>
        <fullName evidence="4">Pantoate--beta-alanine ligase</fullName>
        <ecNumber evidence="3">6.3.2.1</ecNumber>
    </recommendedName>
    <alternativeName>
        <fullName evidence="10">Pantoate-activating enzyme</fullName>
    </alternativeName>
    <alternativeName>
        <fullName evidence="9">Pantothenate synthetase</fullName>
    </alternativeName>
</protein>
<dbReference type="Gene3D" id="3.30.1300.10">
    <property type="entry name" value="Pantoate-beta-alanine ligase, C-terminal domain"/>
    <property type="match status" value="1"/>
</dbReference>
<keyword evidence="6" id="KW-0566">Pantothenate biosynthesis</keyword>
<comment type="pathway">
    <text evidence="1">Cofactor biosynthesis; (R)-pantothenate biosynthesis; (R)-pantothenate from (R)-pantoate and beta-alanine: step 1/1.</text>
</comment>
<dbReference type="NCBIfam" id="TIGR00018">
    <property type="entry name" value="panC"/>
    <property type="match status" value="1"/>
</dbReference>
<evidence type="ECO:0000256" key="6">
    <source>
        <dbReference type="ARBA" id="ARBA00022655"/>
    </source>
</evidence>
<dbReference type="AlphaFoldDB" id="A0A9W7FUW4"/>
<reference evidence="13" key="1">
    <citation type="journal article" date="2023" name="Commun. Biol.">
        <title>Genome analysis of Parmales, the sister group of diatoms, reveals the evolutionary specialization of diatoms from phago-mixotrophs to photoautotrophs.</title>
        <authorList>
            <person name="Ban H."/>
            <person name="Sato S."/>
            <person name="Yoshikawa S."/>
            <person name="Yamada K."/>
            <person name="Nakamura Y."/>
            <person name="Ichinomiya M."/>
            <person name="Sato N."/>
            <person name="Blanc-Mathieu R."/>
            <person name="Endo H."/>
            <person name="Kuwata A."/>
            <person name="Ogata H."/>
        </authorList>
    </citation>
    <scope>NUCLEOTIDE SEQUENCE [LARGE SCALE GENOMIC DNA]</scope>
    <source>
        <strain evidence="13">NIES 3700</strain>
    </source>
</reference>
<dbReference type="Pfam" id="PF02569">
    <property type="entry name" value="Pantoate_ligase"/>
    <property type="match status" value="1"/>
</dbReference>
<sequence>MSAMASSRFDVLIQRSVKAFRSKRLALPPNSSVGFVPTMGALHEGHLSLVKEAKAKNDIVISSIFVNPTQFGPNEDLDRYPQQLQEDASMLEDLGVDLIFAPDRDEMYLENHTTFVTPEVFEMTAEGKARPGFFTGVATVVTKLFNVVQPTNAYFGQKDAVQCCVIKRIVKDLNIPTNVVIMPTVRESDGLAMSSRNAYLTVEERSVAPVVFKSLLAGEQVWLDGGRVANKEQIVAEVEKVLKEEPMMTEIEYVSVDSNINMLPIDSVDADGCCLSLAVKCGEVRLIDNIVFGVAR</sequence>